<dbReference type="EMBL" id="CAJNOH010000022">
    <property type="protein sequence ID" value="CAF0769943.1"/>
    <property type="molecule type" value="Genomic_DNA"/>
</dbReference>
<feature type="transmembrane region" description="Helical" evidence="1">
    <location>
        <begin position="353"/>
        <end position="370"/>
    </location>
</feature>
<feature type="transmembrane region" description="Helical" evidence="1">
    <location>
        <begin position="234"/>
        <end position="256"/>
    </location>
</feature>
<name>A0A813QP07_9BILA</name>
<organism evidence="2 4">
    <name type="scientific">Rotaria sordida</name>
    <dbReference type="NCBI Taxonomy" id="392033"/>
    <lineage>
        <taxon>Eukaryota</taxon>
        <taxon>Metazoa</taxon>
        <taxon>Spiralia</taxon>
        <taxon>Gnathifera</taxon>
        <taxon>Rotifera</taxon>
        <taxon>Eurotatoria</taxon>
        <taxon>Bdelloidea</taxon>
        <taxon>Philodinida</taxon>
        <taxon>Philodinidae</taxon>
        <taxon>Rotaria</taxon>
    </lineage>
</organism>
<feature type="transmembrane region" description="Helical" evidence="1">
    <location>
        <begin position="276"/>
        <end position="293"/>
    </location>
</feature>
<feature type="transmembrane region" description="Helical" evidence="1">
    <location>
        <begin position="105"/>
        <end position="128"/>
    </location>
</feature>
<accession>A0A813QP07</accession>
<keyword evidence="1" id="KW-0472">Membrane</keyword>
<dbReference type="PANTHER" id="PTHR35270">
    <property type="entry name" value="FUSELESS, ISOFORM A"/>
    <property type="match status" value="1"/>
</dbReference>
<reference evidence="2" key="1">
    <citation type="submission" date="2021-02" db="EMBL/GenBank/DDBJ databases">
        <authorList>
            <person name="Nowell W R."/>
        </authorList>
    </citation>
    <scope>NUCLEOTIDE SEQUENCE</scope>
</reference>
<feature type="transmembrane region" description="Helical" evidence="1">
    <location>
        <begin position="148"/>
        <end position="168"/>
    </location>
</feature>
<dbReference type="InterPro" id="IPR032751">
    <property type="entry name" value="Fuseless"/>
</dbReference>
<feature type="transmembrane region" description="Helical" evidence="1">
    <location>
        <begin position="69"/>
        <end position="93"/>
    </location>
</feature>
<dbReference type="EMBL" id="CAJNOL010000268">
    <property type="protein sequence ID" value="CAF0973769.1"/>
    <property type="molecule type" value="Genomic_DNA"/>
</dbReference>
<evidence type="ECO:0008006" key="6">
    <source>
        <dbReference type="Google" id="ProtNLM"/>
    </source>
</evidence>
<feature type="transmembrane region" description="Helical" evidence="1">
    <location>
        <begin position="314"/>
        <end position="333"/>
    </location>
</feature>
<evidence type="ECO:0000313" key="2">
    <source>
        <dbReference type="EMBL" id="CAF0769943.1"/>
    </source>
</evidence>
<comment type="caution">
    <text evidence="2">The sequence shown here is derived from an EMBL/GenBank/DDBJ whole genome shotgun (WGS) entry which is preliminary data.</text>
</comment>
<feature type="transmembrane region" description="Helical" evidence="1">
    <location>
        <begin position="180"/>
        <end position="213"/>
    </location>
</feature>
<dbReference type="Pfam" id="PF15993">
    <property type="entry name" value="Fuseless"/>
    <property type="match status" value="1"/>
</dbReference>
<keyword evidence="1" id="KW-1133">Transmembrane helix</keyword>
<evidence type="ECO:0000313" key="3">
    <source>
        <dbReference type="EMBL" id="CAF0973769.1"/>
    </source>
</evidence>
<dbReference type="PANTHER" id="PTHR35270:SF2">
    <property type="entry name" value="FUSELESS, ISOFORM A"/>
    <property type="match status" value="1"/>
</dbReference>
<sequence length="429" mass="50226">MNESISSNSRLRPRAQSLFESRSRTISGITVALLEKFISPQDTTNPSNETIDSSDQYNMVIRTGIRRTIFFICQPIIAGFLIFPLLILFWQAGWNFMVVWIDTPIGAHWIVLVMLYFFAQLIFLFIYLNQDHLYDYLHKQKIKLFISIILQFHTFIISTTYIIQWVSMWTIWDRYTPTDWLLMLIVSIVALSAVIALIGHPCDLVCAPFILSYDSIEYNIRIGSLFLTENINEYLAHFLNYIFYEYIISLLSILAWRGSYTLLDVFLFPKNPFMSASSSLFIGYPLYFLLMYTQSYTSEICQLPIFSYFNYSSVIYNIRHLTAFFTCVLLWRGFWLLFDTYIATMTLALKSPYLFYIICMFISFFILSLLKTASSINGPMSHMRDQYDLFPDYPNSYLVQWYNQMKTSDDISSISSKNIKNEPCTVALL</sequence>
<evidence type="ECO:0000313" key="5">
    <source>
        <dbReference type="Proteomes" id="UP000663870"/>
    </source>
</evidence>
<keyword evidence="5" id="KW-1185">Reference proteome</keyword>
<protein>
    <recommendedName>
        <fullName evidence="6">Transmembrane protein</fullName>
    </recommendedName>
</protein>
<proteinExistence type="predicted"/>
<dbReference type="AlphaFoldDB" id="A0A813QP07"/>
<dbReference type="Proteomes" id="UP000663870">
    <property type="component" value="Unassembled WGS sequence"/>
</dbReference>
<evidence type="ECO:0000313" key="4">
    <source>
        <dbReference type="Proteomes" id="UP000663854"/>
    </source>
</evidence>
<dbReference type="Proteomes" id="UP000663854">
    <property type="component" value="Unassembled WGS sequence"/>
</dbReference>
<keyword evidence="1" id="KW-0812">Transmembrane</keyword>
<gene>
    <name evidence="3" type="ORF">JXQ802_LOCUS12809</name>
    <name evidence="2" type="ORF">PYM288_LOCUS3054</name>
</gene>
<evidence type="ECO:0000256" key="1">
    <source>
        <dbReference type="SAM" id="Phobius"/>
    </source>
</evidence>